<dbReference type="PANTHER" id="PTHR23303">
    <property type="entry name" value="CARBOXYPEPTIDASE REGULATORY REGION-CONTAINING"/>
    <property type="match status" value="1"/>
</dbReference>
<gene>
    <name evidence="7" type="ORF">EZE20_22460</name>
</gene>
<comment type="caution">
    <text evidence="7">The sequence shown here is derived from an EMBL/GenBank/DDBJ whole genome shotgun (WGS) entry which is preliminary data.</text>
</comment>
<feature type="domain" description="SD-repeat containing protein B" evidence="6">
    <location>
        <begin position="2490"/>
        <end position="2611"/>
    </location>
</feature>
<evidence type="ECO:0000256" key="4">
    <source>
        <dbReference type="SAM" id="MobiDB-lite"/>
    </source>
</evidence>
<feature type="domain" description="SD-repeat containing protein B" evidence="6">
    <location>
        <begin position="2109"/>
        <end position="2230"/>
    </location>
</feature>
<feature type="domain" description="SD-repeat containing protein B" evidence="6">
    <location>
        <begin position="1477"/>
        <end position="1528"/>
    </location>
</feature>
<organism evidence="7 8">
    <name type="scientific">Arundinibacter roseus</name>
    <dbReference type="NCBI Taxonomy" id="2070510"/>
    <lineage>
        <taxon>Bacteria</taxon>
        <taxon>Pseudomonadati</taxon>
        <taxon>Bacteroidota</taxon>
        <taxon>Cytophagia</taxon>
        <taxon>Cytophagales</taxon>
        <taxon>Spirosomataceae</taxon>
        <taxon>Arundinibacter</taxon>
    </lineage>
</organism>
<keyword evidence="2" id="KW-0964">Secreted</keyword>
<dbReference type="EMBL" id="SMJU01000020">
    <property type="protein sequence ID" value="TDB59564.1"/>
    <property type="molecule type" value="Genomic_DNA"/>
</dbReference>
<feature type="domain" description="SD-repeat containing protein B" evidence="6">
    <location>
        <begin position="1855"/>
        <end position="1976"/>
    </location>
</feature>
<dbReference type="InterPro" id="IPR013783">
    <property type="entry name" value="Ig-like_fold"/>
</dbReference>
<keyword evidence="3" id="KW-0732">Signal</keyword>
<feature type="domain" description="SD-repeat containing protein B" evidence="6">
    <location>
        <begin position="2236"/>
        <end position="2357"/>
    </location>
</feature>
<feature type="region of interest" description="Disordered" evidence="4">
    <location>
        <begin position="1099"/>
        <end position="1120"/>
    </location>
</feature>
<dbReference type="Gene3D" id="2.60.40.10">
    <property type="entry name" value="Immunoglobulins"/>
    <property type="match status" value="15"/>
</dbReference>
<feature type="domain" description="SD-repeat containing protein B" evidence="6">
    <location>
        <begin position="2617"/>
        <end position="2738"/>
    </location>
</feature>
<evidence type="ECO:0000259" key="6">
    <source>
        <dbReference type="Pfam" id="PF17210"/>
    </source>
</evidence>
<evidence type="ECO:0000259" key="5">
    <source>
        <dbReference type="Pfam" id="PF01345"/>
    </source>
</evidence>
<feature type="domain" description="SD-repeat containing protein B" evidence="6">
    <location>
        <begin position="2744"/>
        <end position="2866"/>
    </location>
</feature>
<feature type="compositionally biased region" description="Polar residues" evidence="4">
    <location>
        <begin position="1103"/>
        <end position="1118"/>
    </location>
</feature>
<comment type="subcellular location">
    <subcellularLocation>
        <location evidence="1">Secreted</location>
    </subcellularLocation>
</comment>
<dbReference type="InterPro" id="IPR001434">
    <property type="entry name" value="OmcB-like_DUF11"/>
</dbReference>
<evidence type="ECO:0000256" key="1">
    <source>
        <dbReference type="ARBA" id="ARBA00004613"/>
    </source>
</evidence>
<accession>A0A4R4JXN3</accession>
<feature type="domain" description="SD-repeat containing protein B" evidence="6">
    <location>
        <begin position="2363"/>
        <end position="2484"/>
    </location>
</feature>
<feature type="domain" description="SD-repeat containing protein B" evidence="6">
    <location>
        <begin position="1982"/>
        <end position="2103"/>
    </location>
</feature>
<dbReference type="SUPFAM" id="SSF117074">
    <property type="entry name" value="Hypothetical protein PA1324"/>
    <property type="match status" value="15"/>
</dbReference>
<dbReference type="OrthoDB" id="898149at2"/>
<evidence type="ECO:0000256" key="3">
    <source>
        <dbReference type="ARBA" id="ARBA00022729"/>
    </source>
</evidence>
<keyword evidence="8" id="KW-1185">Reference proteome</keyword>
<feature type="domain" description="SD-repeat containing protein B" evidence="6">
    <location>
        <begin position="2872"/>
        <end position="2993"/>
    </location>
</feature>
<dbReference type="NCBIfam" id="TIGR01451">
    <property type="entry name" value="B_ant_repeat"/>
    <property type="match status" value="1"/>
</dbReference>
<name>A0A4R4JXN3_9BACT</name>
<proteinExistence type="predicted"/>
<dbReference type="Pfam" id="PF01345">
    <property type="entry name" value="DUF11"/>
    <property type="match status" value="1"/>
</dbReference>
<protein>
    <submittedName>
        <fullName evidence="7">DUF11 domain-containing protein</fullName>
    </submittedName>
</protein>
<feature type="domain" description="SD-repeat containing protein B" evidence="6">
    <location>
        <begin position="2999"/>
        <end position="3121"/>
    </location>
</feature>
<feature type="domain" description="SD-repeat containing protein B" evidence="6">
    <location>
        <begin position="1728"/>
        <end position="1849"/>
    </location>
</feature>
<evidence type="ECO:0000256" key="2">
    <source>
        <dbReference type="ARBA" id="ARBA00022525"/>
    </source>
</evidence>
<dbReference type="Pfam" id="PF17210">
    <property type="entry name" value="SdrD_B"/>
    <property type="match status" value="14"/>
</dbReference>
<dbReference type="PANTHER" id="PTHR23303:SF15">
    <property type="entry name" value="COLOSSIN-A"/>
    <property type="match status" value="1"/>
</dbReference>
<reference evidence="7 8" key="1">
    <citation type="submission" date="2019-02" db="EMBL/GenBank/DDBJ databases">
        <title>Arundinibacter roseus gen. nov., sp. nov., a new member of the family Cytophagaceae.</title>
        <authorList>
            <person name="Szuroczki S."/>
            <person name="Khayer B."/>
            <person name="Sproer C."/>
            <person name="Toumi M."/>
            <person name="Szabo A."/>
            <person name="Felfoldi T."/>
            <person name="Schumann P."/>
            <person name="Toth E."/>
        </authorList>
    </citation>
    <scope>NUCLEOTIDE SEQUENCE [LARGE SCALE GENOMIC DNA]</scope>
    <source>
        <strain evidence="7 8">DMA-k-7a</strain>
    </source>
</reference>
<feature type="domain" description="DUF11" evidence="5">
    <location>
        <begin position="3383"/>
        <end position="3492"/>
    </location>
</feature>
<dbReference type="InterPro" id="IPR033764">
    <property type="entry name" value="Sdr_B"/>
</dbReference>
<feature type="domain" description="SD-repeat containing protein B" evidence="6">
    <location>
        <begin position="877"/>
        <end position="941"/>
    </location>
</feature>
<sequence length="3602" mass="375470">MLMNNFIPFTNIWLGTRVRFNIGFIRTFLYLGLFSLLHSQTYAQVSGTVFRDFNANGIRETTSPINEVGMAGVTVIATDAGGGSLAVTYTGGGTSTDITGEYSVASATPGAIRLEFVLPDSYTFASMGSLGGTTILFPNSTTQNLAVNYPADYCEGSADVIVPCFVFGNLTTFGTFETAVSDPFSTRVPPGTAPAHDKSWSTHSQTGSVYGTAYSRHTKKSYFAAYYKRYVGFGPGNGNATGSTGAIYEADGTGNVNVLIDLPDSETGVNPHPNTVDFQRDPSWWESGKISWGDIDISDDGKTLYAMNLFNRKLYEIDIANQSVLNSTFIPGIAGGIAFTGPTSDNDTDLRPFGVKYYKGKVYIGVVCTAESEITTDPYQGKNPNLQGIVFEFTPGTGFTPIPVTNFQLSGDNTVYTYLKPIKSFEYGYQMWGNQASLNQYFGGRFKDFDYFTRPVISDIDFINDDMIIGIRDLSKDQAANQSGTFYPDGTDATGFGASGSNSLLLKACKNGSGGFTIENNGQCGGITGANANNFYSQYVTHSTGDHMGGMGVFPAQQTIITNTLPGGDKGAIAFISESTKTFNLTNGVNIIYDYDYSAPLPNPLFGKANGLGDIEIACSVQSIEIGNRIWKDTNNDGIQDAGEDGIDGVEIELYEGTAATGSPVQTVISATLAGQKGSWYFTNLKANQDYVIKVKTALGTGVLASCTAFSPTGAGNVLTDNNSSSGTISLKTGNAGENNHSLDIGVSEATCTITLKPTVSGCYQNGEVSKATVSVEVAWANATVSPTANDASDSISVTFAGQRRTINPGAYTSTNGNGSILSPQVVAFEVDANGSSTADIQAFIGATYAAATCKAEIPNIVLPPACPPTVCTAGQTGGTVWNDFNADGIKQAGESTGLVNVIVKTFDCNGNEVGSTTTDAFGKYVFSNIASAAYPIRVEFSGLPTFAGHGTINGTDGRTTTQFVTSADCNVDLGILNPTDFCQTNPSIIIPCYVYGDPIPANSTSGNRDALVKFAYGSSGLYNASQITEVGSAKEVGTVWGVAYNKFTNKTFTSAFLKRHAGLGPLGLGGIYITDMVTNTSTPYVDVATIGINVGSLPGVGSPTNPNTGRGLSTNPADPSRDEAAFANVLKVGIGDLEIDETGSKLWLVNLADQKLYSIAIPNSGAPTASDVASFSIPNPGCEGGNWRPFGLKIYQGDIYIGGVCDAAVSKSQSNLRATVYKYTVATNTFTSILEFPLNYPKGFGLTDVPNKSQWQFWTDNFTDLITNDVSGSGKVTLSNPQPILTDIEFDIDGSMVLGFGDRTGIQTGFDNYAPTGTATTLYNGINAGDILRAFFLNGSTFVLENNGKAGPAEGYGPNNNQGPGFGEFYNDNWFNFNVDTPTNNIRHAEHVMGGLALRPGSGEVIVGVMDPLDVPKGANSNLYINTGGVRFLNNTTGISSRAFQLYRSTTGSGTFAKATGLGDIEIACSLPTYLEIGNRVWNDTNKNGVQDPCEKALSGVNVSLYKGTTKIADTKTNVNGEYYFSTASKIGAGWIGTGADTTLLPNTAYKLVFGEGQLSSGKLTVAGLGQFDLTIKDATANNGNDQNDSDAEVIGGAFCITLTTGVLASVNHTFDAGFVCTNPPIAATFTVVPASCNLTTENNDGKITLAAAVTPYDKFRTRLSSASWGADTSYATATVLGATFPADLVTAIPNAGGTYVIRFYTGECCYKDTTITVLPTGCTVGSLGDFVWKDLNDNGQQDASEPGVNGVKVILWSAVGGAPGAKLDSTTTAGNGAYSFSNLGKGDYIVQIDVTTLPDSCLISSKQNIGDDASDNDFTTAGLSPVVSLDPTLTGLNKDNPTIDAGLISPKGSLGDFVWKDLNDNGQQDAGEPGVNGVKVILWSAVGGAPGAKLDSTTTAGNGAYSFTNLGKGDYIVQIDVTTLPDSCLISSKQNIGNDASDNDFSTEGLSEVVTLDPTLTGLNKDNPTIDAGLISPKGSLGDFVWKDLNDNGQQDSGEPGVNGVKVILWSAVGGAPGAKLDSTTTAGNGAYSFTNLGKGDYIVQIDVTTLPDSCLISPKQNVGDDASDNDFTTAGLSPVVTLDPTLTGLNKNNPTIDAGLISPKGSLGDFVWKDLNDNGQQDAGEPSVNGVKVILWSAVGGAPGAKLDSTTTAGNGAYSFTNLGKGDYIVQIDVTTLPDSCLISSKQNIGNDSSDNDFTTAGLSPVVTLDPTLTGLNKDNPTIDAGLISPKGSLGDFVWKDLNDNGQQDAGEPGVNGVKVILWSAVGGAPGAKLDSTTTAGNGAYSFTNLGKGDYIVQIDLTTLPDSCLISSKQNIGDDASDNDFTTVGLSPVVTLDPTLTGLNKDNPTIDAGLISPKGSLGDFVWKDLNDNGQQDNGEPGVNGVKVILWSAVGGVPGAKLDSTVTAGNGAYNFTNLLAGDYIVQIDVAMLPDSCLISSKQNIGDDASDNDFTTAGLSPVVTLDPTLTGLNKDNPTIDAGLISPKGSLGDFVWKDLNDNGQQDAGEPGVNGVKVILWSAVGGVPGAKLDSTVTAGNGAYNFTNLLAGDYIVQIDVAMLPDSCLISSKQNIGDDASDNDFTTAGLSPVVTLDPTLTGLNKDNPTIDAGLISPKGSLGDFVWKDLNDNGQQDASEPGVNGVKVILWSAVGGAPGAKLDSTITAGNGAYSFTNLGKGDYIVQIDLTTLPDSCLISPKQNVGDDASDNDFTTAGLSPVVTLDPTLTGLNKDNPTIDAGLISPKGSLGDFVWKDLNDNGQQDAGEPGVNGVKVILWSANASGQPLAKLDSTTTAGNGAYSFTNLGKGDYIVQIDVTTLPDSCLISSKQNIGDDASDNDFTTAGLSPVVTLDPTLTGLNKDNPTIDAGLISPKGSLGDFVWKDLNDNGQQDAGEPGVNGVKVILWSAVGGAPGAKLDSTTTAGNGAYSFTNLGKGDYIVQIDLTTLPDSCLISPKQNIGNDASDNDFTTAGLSPVVTLDPTLTGLNKDNPTIDAGLISPKGSLGDFVWKDLNDNGQQDAGEPGVNGVKVILWSANASGQPLAKLDSTTTAGNGAYSFTNLLAGDYIVQIDVTTLPDSCLISSKQNIGDDASDNDFGTNGLSNVVSLDPTLTGLNKDNPTIDAGLISPCVAPTFAATDASMASCDGKTAQNDASFVVSGISGGNKFSFATSVSGLANYASATTLTGTSITVANLPNPTQTTGQTYIVRIYNGKDDCFTDVSILVPYSDCSNVCVKPNAGSDIFVCKPTTTADLPNAAAGAQWISAAMNPVGVSISAQTGVVSGMNENGVYMFILRDATLGSTCSDTVFVFRGVLELPNQTTCFDTLTLPTVAGATWTAMAGNPATITSSGKISGMNSVATNYSFIISNGQCSDTIVVTRLNCNKTYDLALDKAIDKKLAMLGETLTYTIRVWNEGEATAHGIEVTDELNAGVQYLSSTADIGSYSQLTKKWSFDSMMVGDTVSLQISVKVIAAGVWFNTAEITKMTEEDVDSTPGNGDETEDDIDRECFTVPILLCRGQSSGIELSVPEQYTGVVWFRQVQGGQPVQLAIGNTHTATETELGSYEYTFTSTSGTCPAEGCCPVVIVVEDCCPAEICVPFTITKTRK</sequence>
<dbReference type="InterPro" id="IPR051417">
    <property type="entry name" value="SDr/BOS_complex"/>
</dbReference>
<evidence type="ECO:0000313" key="7">
    <source>
        <dbReference type="EMBL" id="TDB59564.1"/>
    </source>
</evidence>
<dbReference type="Proteomes" id="UP000295706">
    <property type="component" value="Unassembled WGS sequence"/>
</dbReference>
<evidence type="ECO:0000313" key="8">
    <source>
        <dbReference type="Proteomes" id="UP000295706"/>
    </source>
</evidence>
<feature type="domain" description="SD-repeat containing protein B" evidence="6">
    <location>
        <begin position="625"/>
        <end position="747"/>
    </location>
</feature>
<dbReference type="InterPro" id="IPR047589">
    <property type="entry name" value="DUF11_rpt"/>
</dbReference>
<dbReference type="GO" id="GO:0005576">
    <property type="term" value="C:extracellular region"/>
    <property type="evidence" value="ECO:0007669"/>
    <property type="project" value="UniProtKB-SubCell"/>
</dbReference>